<dbReference type="PROSITE" id="PS01322">
    <property type="entry name" value="PHOSPHOTRIESTERASE_1"/>
    <property type="match status" value="1"/>
</dbReference>
<dbReference type="InterPro" id="IPR001559">
    <property type="entry name" value="Phosphotriesterase"/>
</dbReference>
<dbReference type="InterPro" id="IPR017947">
    <property type="entry name" value="AryldialkylPase_Zn-BS"/>
</dbReference>
<comment type="similarity">
    <text evidence="3">Belongs to the metallo-dependent hydrolases superfamily. Phosphotriesterase family.</text>
</comment>
<name>A0ABS5ANH3_9PSEU</name>
<evidence type="ECO:0000313" key="5">
    <source>
        <dbReference type="Proteomes" id="UP001519363"/>
    </source>
</evidence>
<proteinExistence type="inferred from homology"/>
<keyword evidence="1" id="KW-0479">Metal-binding</keyword>
<dbReference type="PANTHER" id="PTHR10819:SF3">
    <property type="entry name" value="PHOSPHOTRIESTERASE-RELATED PROTEIN"/>
    <property type="match status" value="1"/>
</dbReference>
<evidence type="ECO:0000256" key="3">
    <source>
        <dbReference type="PROSITE-ProRule" id="PRU00679"/>
    </source>
</evidence>
<accession>A0ABS5ANH3</accession>
<keyword evidence="2" id="KW-0378">Hydrolase</keyword>
<gene>
    <name evidence="4" type="ORF">JOF53_006978</name>
</gene>
<organism evidence="4 5">
    <name type="scientific">Crossiella equi</name>
    <dbReference type="NCBI Taxonomy" id="130796"/>
    <lineage>
        <taxon>Bacteria</taxon>
        <taxon>Bacillati</taxon>
        <taxon>Actinomycetota</taxon>
        <taxon>Actinomycetes</taxon>
        <taxon>Pseudonocardiales</taxon>
        <taxon>Pseudonocardiaceae</taxon>
        <taxon>Crossiella</taxon>
    </lineage>
</organism>
<dbReference type="Pfam" id="PF02126">
    <property type="entry name" value="PTE"/>
    <property type="match status" value="1"/>
</dbReference>
<dbReference type="InterPro" id="IPR032466">
    <property type="entry name" value="Metal_Hydrolase"/>
</dbReference>
<dbReference type="Proteomes" id="UP001519363">
    <property type="component" value="Unassembled WGS sequence"/>
</dbReference>
<reference evidence="4 5" key="1">
    <citation type="submission" date="2021-03" db="EMBL/GenBank/DDBJ databases">
        <title>Sequencing the genomes of 1000 actinobacteria strains.</title>
        <authorList>
            <person name="Klenk H.-P."/>
        </authorList>
    </citation>
    <scope>NUCLEOTIDE SEQUENCE [LARGE SCALE GENOMIC DNA]</scope>
    <source>
        <strain evidence="4 5">DSM 44580</strain>
    </source>
</reference>
<dbReference type="Gene3D" id="3.20.20.140">
    <property type="entry name" value="Metal-dependent hydrolases"/>
    <property type="match status" value="1"/>
</dbReference>
<evidence type="ECO:0000256" key="1">
    <source>
        <dbReference type="ARBA" id="ARBA00022723"/>
    </source>
</evidence>
<dbReference type="SUPFAM" id="SSF51556">
    <property type="entry name" value="Metallo-dependent hydrolases"/>
    <property type="match status" value="1"/>
</dbReference>
<sequence length="323" mass="34825">MPTVETVGGAVDVSALGQTLMHEHVFVVNSEVIANYPHLWDEQAQVAAAVDRLRGLVAAGVSTIVDPTVLGLGRFIPRIQRVAEQVPGLNIVAATGLYTYRDVPISFSLTGPGTLLGGEDPLTELFVRDLRHGIGETGVKAAFLKCAVDEHGLTPGVERVLRAVIAAHHETGAPITVHTSVANQSGRTVQDLLRAEGVDLTRVVLGHVGDTADLDYLKALADEGSYLGMDRFGLPLTVTAEQRIDTVAALCAQGYADRMVLAQDSCSHIDWVPAGLKEQLFPDWRYDYIPETVVPALRERGVTQEQLHLMLVANPARYLTTAR</sequence>
<feature type="modified residue" description="N6-carboxylysine" evidence="3">
    <location>
        <position position="145"/>
    </location>
</feature>
<evidence type="ECO:0000313" key="4">
    <source>
        <dbReference type="EMBL" id="MBP2478106.1"/>
    </source>
</evidence>
<dbReference type="PANTHER" id="PTHR10819">
    <property type="entry name" value="PHOSPHOTRIESTERASE-RELATED"/>
    <property type="match status" value="1"/>
</dbReference>
<evidence type="ECO:0000256" key="2">
    <source>
        <dbReference type="ARBA" id="ARBA00022801"/>
    </source>
</evidence>
<dbReference type="EMBL" id="JAGIOO010000001">
    <property type="protein sequence ID" value="MBP2478106.1"/>
    <property type="molecule type" value="Genomic_DNA"/>
</dbReference>
<comment type="caution">
    <text evidence="4">The sequence shown here is derived from an EMBL/GenBank/DDBJ whole genome shotgun (WGS) entry which is preliminary data.</text>
</comment>
<dbReference type="RefSeq" id="WP_086782194.1">
    <property type="nucleotide sequence ID" value="NZ_JAGIOO010000001.1"/>
</dbReference>
<keyword evidence="5" id="KW-1185">Reference proteome</keyword>
<protein>
    <submittedName>
        <fullName evidence="4">Phosphotriesterase-related protein</fullName>
    </submittedName>
</protein>
<dbReference type="PROSITE" id="PS51347">
    <property type="entry name" value="PHOSPHOTRIESTERASE_2"/>
    <property type="match status" value="1"/>
</dbReference>